<reference evidence="1 2" key="1">
    <citation type="submission" date="2022-01" db="EMBL/GenBank/DDBJ databases">
        <title>A chromosomal length assembly of Cordylochernes scorpioides.</title>
        <authorList>
            <person name="Zeh D."/>
            <person name="Zeh J."/>
        </authorList>
    </citation>
    <scope>NUCLEOTIDE SEQUENCE [LARGE SCALE GENOMIC DNA]</scope>
    <source>
        <strain evidence="1">IN4F17</strain>
        <tissue evidence="1">Whole Body</tissue>
    </source>
</reference>
<proteinExistence type="predicted"/>
<name>A0ABY6KHU2_9ARAC</name>
<gene>
    <name evidence="1" type="ORF">LAZ67_4002795</name>
</gene>
<dbReference type="Proteomes" id="UP001235939">
    <property type="component" value="Chromosome 04"/>
</dbReference>
<accession>A0ABY6KHU2</accession>
<keyword evidence="2" id="KW-1185">Reference proteome</keyword>
<evidence type="ECO:0000313" key="1">
    <source>
        <dbReference type="EMBL" id="UYV66765.1"/>
    </source>
</evidence>
<evidence type="ECO:0000313" key="2">
    <source>
        <dbReference type="Proteomes" id="UP001235939"/>
    </source>
</evidence>
<protein>
    <submittedName>
        <fullName evidence="1">Uncharacterized protein</fullName>
    </submittedName>
</protein>
<dbReference type="EMBL" id="CP092866">
    <property type="protein sequence ID" value="UYV66765.1"/>
    <property type="molecule type" value="Genomic_DNA"/>
</dbReference>
<organism evidence="1 2">
    <name type="scientific">Cordylochernes scorpioides</name>
    <dbReference type="NCBI Taxonomy" id="51811"/>
    <lineage>
        <taxon>Eukaryota</taxon>
        <taxon>Metazoa</taxon>
        <taxon>Ecdysozoa</taxon>
        <taxon>Arthropoda</taxon>
        <taxon>Chelicerata</taxon>
        <taxon>Arachnida</taxon>
        <taxon>Pseudoscorpiones</taxon>
        <taxon>Cheliferoidea</taxon>
        <taxon>Chernetidae</taxon>
        <taxon>Cordylochernes</taxon>
    </lineage>
</organism>
<sequence>MSEHSRNISNQDTRSLLYQHTLNTGHTFNTNHPTIHYRRIHNQHQRLVLESIESHRHNSINRKIDLPDAYRAPLALQCKSNNGKWRRCKSHREKKQKLEMEFTFAGNKEPKALRGKALENMLGRDAVFQLIKMSGQVLVGLESTKKAEGNLIIGNTLLKVFLYRKRAEKSGWELPNLYKG</sequence>